<dbReference type="PANTHER" id="PTHR43479">
    <property type="entry name" value="ACREF/ENVCD OPERON REPRESSOR-RELATED"/>
    <property type="match status" value="1"/>
</dbReference>
<dbReference type="AlphaFoldDB" id="N9REP0"/>
<comment type="caution">
    <text evidence="4">The sequence shown here is derived from an EMBL/GenBank/DDBJ whole genome shotgun (WGS) entry which is preliminary data.</text>
</comment>
<dbReference type="STRING" id="1217698.F888_02943"/>
<feature type="domain" description="HTH tetR-type" evidence="3">
    <location>
        <begin position="13"/>
        <end position="73"/>
    </location>
</feature>
<evidence type="ECO:0000256" key="2">
    <source>
        <dbReference type="PROSITE-ProRule" id="PRU00335"/>
    </source>
</evidence>
<dbReference type="GO" id="GO:0003677">
    <property type="term" value="F:DNA binding"/>
    <property type="evidence" value="ECO:0007669"/>
    <property type="project" value="UniProtKB-UniRule"/>
</dbReference>
<sequence length="202" mass="23473">MTTFKRRPKHDPKESEREILNAAEKFLSQRPFRELNVDEVMRLTGLKRPAFYVHFRDKHDLALRVVQDIGKELFTLANRWLKGNNFPDDSLQALEGIVKVYQKHGIVLRALSDAAVNDERVEQIYRALIQDFITATARHIREEQEIGRISLDIDVDETARALVWLEERYLSEALGRSPQADPKTVVKVLYNIWLSTLYSNIA</sequence>
<proteinExistence type="predicted"/>
<dbReference type="Pfam" id="PF21313">
    <property type="entry name" value="EthR_C"/>
    <property type="match status" value="1"/>
</dbReference>
<dbReference type="PROSITE" id="PS50977">
    <property type="entry name" value="HTH_TETR_2"/>
    <property type="match status" value="1"/>
</dbReference>
<keyword evidence="1 2" id="KW-0238">DNA-binding</keyword>
<dbReference type="EMBL" id="APSA01000007">
    <property type="protein sequence ID" value="ENX37602.1"/>
    <property type="molecule type" value="Genomic_DNA"/>
</dbReference>
<dbReference type="InterPro" id="IPR036271">
    <property type="entry name" value="Tet_transcr_reg_TetR-rel_C_sf"/>
</dbReference>
<accession>N9REP0</accession>
<dbReference type="SUPFAM" id="SSF48498">
    <property type="entry name" value="Tetracyclin repressor-like, C-terminal domain"/>
    <property type="match status" value="1"/>
</dbReference>
<reference evidence="5 7" key="2">
    <citation type="journal article" date="2014" name="Int. J. Syst. Evol. Microbiol.">
        <title>Complete genome sequence of Corynebacterium casei LMG S-19264T (=DSM 44701T), isolated from a smear-ripened cheese.</title>
        <authorList>
            <consortium name="US DOE Joint Genome Institute (JGI-PGF)"/>
            <person name="Walter F."/>
            <person name="Albersmeier A."/>
            <person name="Kalinowski J."/>
            <person name="Ruckert C."/>
        </authorList>
    </citation>
    <scope>NUCLEOTIDE SEQUENCE [LARGE SCALE GENOMIC DNA]</scope>
    <source>
        <strain evidence="5 7">CCM 8635</strain>
    </source>
</reference>
<dbReference type="Gene3D" id="1.10.10.60">
    <property type="entry name" value="Homeodomain-like"/>
    <property type="match status" value="1"/>
</dbReference>
<reference evidence="5" key="3">
    <citation type="submission" date="2024-03" db="EMBL/GenBank/DDBJ databases">
        <authorList>
            <person name="Sun Q."/>
            <person name="Sedlacek I."/>
        </authorList>
    </citation>
    <scope>NUCLEOTIDE SEQUENCE</scope>
    <source>
        <strain evidence="5">CCM 8635</strain>
    </source>
</reference>
<dbReference type="Proteomes" id="UP000013200">
    <property type="component" value="Unassembled WGS sequence"/>
</dbReference>
<dbReference type="PANTHER" id="PTHR43479:SF7">
    <property type="entry name" value="TETR-FAMILY TRANSCRIPTIONAL REGULATOR"/>
    <property type="match status" value="1"/>
</dbReference>
<dbReference type="EMBL" id="BMDA01000001">
    <property type="protein sequence ID" value="GGH26346.1"/>
    <property type="molecule type" value="Genomic_DNA"/>
</dbReference>
<dbReference type="Pfam" id="PF00440">
    <property type="entry name" value="TetR_N"/>
    <property type="match status" value="1"/>
</dbReference>
<dbReference type="Gene3D" id="1.10.357.10">
    <property type="entry name" value="Tetracycline Repressor, domain 2"/>
    <property type="match status" value="1"/>
</dbReference>
<feature type="DNA-binding region" description="H-T-H motif" evidence="2">
    <location>
        <begin position="36"/>
        <end position="55"/>
    </location>
</feature>
<evidence type="ECO:0000313" key="5">
    <source>
        <dbReference type="EMBL" id="GGH26346.1"/>
    </source>
</evidence>
<dbReference type="InterPro" id="IPR009057">
    <property type="entry name" value="Homeodomain-like_sf"/>
</dbReference>
<protein>
    <recommendedName>
        <fullName evidence="3">HTH tetR-type domain-containing protein</fullName>
    </recommendedName>
</protein>
<name>N9REP0_9GAMM</name>
<dbReference type="InterPro" id="IPR050624">
    <property type="entry name" value="HTH-type_Tx_Regulator"/>
</dbReference>
<dbReference type="HOGENOM" id="CLU_069356_32_0_6"/>
<dbReference type="SUPFAM" id="SSF46689">
    <property type="entry name" value="Homeodomain-like"/>
    <property type="match status" value="1"/>
</dbReference>
<reference evidence="4 6" key="1">
    <citation type="submission" date="2013-02" db="EMBL/GenBank/DDBJ databases">
        <title>The Genome Sequence of Acinetobacter sp. NIPH 3623.</title>
        <authorList>
            <consortium name="The Broad Institute Genome Sequencing Platform"/>
            <consortium name="The Broad Institute Genome Sequencing Center for Infectious Disease"/>
            <person name="Cerqueira G."/>
            <person name="Feldgarden M."/>
            <person name="Courvalin P."/>
            <person name="Perichon B."/>
            <person name="Grillot-Courvalin C."/>
            <person name="Clermont D."/>
            <person name="Rocha E."/>
            <person name="Yoon E.-J."/>
            <person name="Nemec A."/>
            <person name="Walker B."/>
            <person name="Young S.K."/>
            <person name="Zeng Q."/>
            <person name="Gargeya S."/>
            <person name="Fitzgerald M."/>
            <person name="Haas B."/>
            <person name="Abouelleil A."/>
            <person name="Alvarado L."/>
            <person name="Arachchi H.M."/>
            <person name="Berlin A.M."/>
            <person name="Chapman S.B."/>
            <person name="Dewar J."/>
            <person name="Goldberg J."/>
            <person name="Griggs A."/>
            <person name="Gujja S."/>
            <person name="Hansen M."/>
            <person name="Howarth C."/>
            <person name="Imamovic A."/>
            <person name="Larimer J."/>
            <person name="McCowan C."/>
            <person name="Murphy C."/>
            <person name="Neiman D."/>
            <person name="Pearson M."/>
            <person name="Priest M."/>
            <person name="Roberts A."/>
            <person name="Saif S."/>
            <person name="Shea T."/>
            <person name="Sisk P."/>
            <person name="Sykes S."/>
            <person name="Wortman J."/>
            <person name="Nusbaum C."/>
            <person name="Birren B."/>
        </authorList>
    </citation>
    <scope>NUCLEOTIDE SEQUENCE [LARGE SCALE GENOMIC DNA]</scope>
    <source>
        <strain evidence="4 6">NIPH 3623</strain>
    </source>
</reference>
<dbReference type="RefSeq" id="WP_005287537.1">
    <property type="nucleotide sequence ID" value="NZ_BMDA01000001.1"/>
</dbReference>
<dbReference type="InterPro" id="IPR049397">
    <property type="entry name" value="EthR_C"/>
</dbReference>
<dbReference type="InterPro" id="IPR001647">
    <property type="entry name" value="HTH_TetR"/>
</dbReference>
<evidence type="ECO:0000256" key="1">
    <source>
        <dbReference type="ARBA" id="ARBA00023125"/>
    </source>
</evidence>
<gene>
    <name evidence="4" type="ORF">F888_02943</name>
    <name evidence="5" type="ORF">GCM10007354_03740</name>
</gene>
<dbReference type="PATRIC" id="fig|1217698.3.peg.2879"/>
<dbReference type="Proteomes" id="UP000652691">
    <property type="component" value="Unassembled WGS sequence"/>
</dbReference>
<dbReference type="GeneID" id="80102946"/>
<evidence type="ECO:0000313" key="4">
    <source>
        <dbReference type="EMBL" id="ENX37602.1"/>
    </source>
</evidence>
<evidence type="ECO:0000259" key="3">
    <source>
        <dbReference type="PROSITE" id="PS50977"/>
    </source>
</evidence>
<organism evidence="4 6">
    <name type="scientific">Acinetobacter courvalinii</name>
    <dbReference type="NCBI Taxonomy" id="280147"/>
    <lineage>
        <taxon>Bacteria</taxon>
        <taxon>Pseudomonadati</taxon>
        <taxon>Pseudomonadota</taxon>
        <taxon>Gammaproteobacteria</taxon>
        <taxon>Moraxellales</taxon>
        <taxon>Moraxellaceae</taxon>
        <taxon>Acinetobacter</taxon>
    </lineage>
</organism>
<keyword evidence="6" id="KW-1185">Reference proteome</keyword>
<evidence type="ECO:0000313" key="6">
    <source>
        <dbReference type="Proteomes" id="UP000013200"/>
    </source>
</evidence>
<evidence type="ECO:0000313" key="7">
    <source>
        <dbReference type="Proteomes" id="UP000652691"/>
    </source>
</evidence>